<keyword evidence="3" id="KW-1185">Reference proteome</keyword>
<proteinExistence type="predicted"/>
<evidence type="ECO:0000313" key="3">
    <source>
        <dbReference type="Proteomes" id="UP000515955"/>
    </source>
</evidence>
<name>A0A7G9SCK0_9SPHN</name>
<reference evidence="2 3" key="1">
    <citation type="submission" date="2020-08" db="EMBL/GenBank/DDBJ databases">
        <title>Genome sequence of Sphingomonas rhizophila KACC 19189T.</title>
        <authorList>
            <person name="Hyun D.-W."/>
            <person name="Bae J.-W."/>
        </authorList>
    </citation>
    <scope>NUCLEOTIDE SEQUENCE [LARGE SCALE GENOMIC DNA]</scope>
    <source>
        <strain evidence="2 3">KACC 19189</strain>
    </source>
</reference>
<dbReference type="SUPFAM" id="SSF46894">
    <property type="entry name" value="C-terminal effector domain of the bipartite response regulators"/>
    <property type="match status" value="1"/>
</dbReference>
<dbReference type="SMART" id="SM00421">
    <property type="entry name" value="HTH_LUXR"/>
    <property type="match status" value="1"/>
</dbReference>
<accession>A0A7G9SCK0</accession>
<feature type="domain" description="HTH luxR-type" evidence="1">
    <location>
        <begin position="300"/>
        <end position="357"/>
    </location>
</feature>
<dbReference type="AlphaFoldDB" id="A0A7G9SCK0"/>
<evidence type="ECO:0000259" key="1">
    <source>
        <dbReference type="SMART" id="SM00421"/>
    </source>
</evidence>
<dbReference type="Proteomes" id="UP000515955">
    <property type="component" value="Chromosome"/>
</dbReference>
<protein>
    <submittedName>
        <fullName evidence="2">Helix-turn-helix transcriptional regulator</fullName>
    </submittedName>
</protein>
<sequence length="362" mass="39469">MKLDSNLIYDAALDDELFARLPNILAEATGSRSCVLHWRDQQGSAEVFAHSGYFSDDHMADYAANFVAHDLWTEAGMRQGFINQAWRVTDLVATDDFERSVFFNEWIRAMGDDTYYCSGSVMRTRHGDGIVGLHRGRGQDDFSRETLGKLNGYVGHLRRMFEIRARVAGLGERNRLLDSMLACNGQAAFVLDRHGRVVLASRPGETILTDGSLLRLSRGMVKAARGDDDAALQRAVAAAASPSSSAASTVVLHDRMDRAIVATAMPIGTAVHSSAAVLLSLQSPPPPLPGDLARQQLQERYGLSAAEADIAIRLADGGSPRSISDQRQSSIATVRSQIKHVLAKMGVQRQTDVVRLVLQAPR</sequence>
<dbReference type="GO" id="GO:0003677">
    <property type="term" value="F:DNA binding"/>
    <property type="evidence" value="ECO:0007669"/>
    <property type="project" value="InterPro"/>
</dbReference>
<dbReference type="InterPro" id="IPR000792">
    <property type="entry name" value="Tscrpt_reg_LuxR_C"/>
</dbReference>
<evidence type="ECO:0000313" key="2">
    <source>
        <dbReference type="EMBL" id="QNN65575.1"/>
    </source>
</evidence>
<dbReference type="Gene3D" id="1.10.10.10">
    <property type="entry name" value="Winged helix-like DNA-binding domain superfamily/Winged helix DNA-binding domain"/>
    <property type="match status" value="1"/>
</dbReference>
<dbReference type="InterPro" id="IPR016032">
    <property type="entry name" value="Sig_transdc_resp-reg_C-effctor"/>
</dbReference>
<dbReference type="EMBL" id="CP060717">
    <property type="protein sequence ID" value="QNN65575.1"/>
    <property type="molecule type" value="Genomic_DNA"/>
</dbReference>
<gene>
    <name evidence="2" type="ORF">H9L12_03060</name>
</gene>
<dbReference type="GO" id="GO:0006355">
    <property type="term" value="P:regulation of DNA-templated transcription"/>
    <property type="evidence" value="ECO:0007669"/>
    <property type="project" value="InterPro"/>
</dbReference>
<dbReference type="InterPro" id="IPR036388">
    <property type="entry name" value="WH-like_DNA-bd_sf"/>
</dbReference>
<dbReference type="RefSeq" id="WP_187542566.1">
    <property type="nucleotide sequence ID" value="NZ_CP060717.1"/>
</dbReference>
<organism evidence="2 3">
    <name type="scientific">Sphingomonas rhizophila</name>
    <dbReference type="NCBI Taxonomy" id="2071607"/>
    <lineage>
        <taxon>Bacteria</taxon>
        <taxon>Pseudomonadati</taxon>
        <taxon>Pseudomonadota</taxon>
        <taxon>Alphaproteobacteria</taxon>
        <taxon>Sphingomonadales</taxon>
        <taxon>Sphingomonadaceae</taxon>
        <taxon>Sphingomonas</taxon>
    </lineage>
</organism>
<dbReference type="KEGG" id="srhi:H9L12_03060"/>